<keyword evidence="3 7" id="KW-1133">Transmembrane helix</keyword>
<evidence type="ECO:0000313" key="9">
    <source>
        <dbReference type="EMBL" id="CBX99297.1"/>
    </source>
</evidence>
<dbReference type="OMA" id="WGYAEPA"/>
<reference evidence="10" key="1">
    <citation type="journal article" date="2011" name="Nat. Commun.">
        <title>Effector diversification within compartments of the Leptosphaeria maculans genome affected by Repeat-Induced Point mutations.</title>
        <authorList>
            <person name="Rouxel T."/>
            <person name="Grandaubert J."/>
            <person name="Hane J.K."/>
            <person name="Hoede C."/>
            <person name="van de Wouw A.P."/>
            <person name="Couloux A."/>
            <person name="Dominguez V."/>
            <person name="Anthouard V."/>
            <person name="Bally P."/>
            <person name="Bourras S."/>
            <person name="Cozijnsen A.J."/>
            <person name="Ciuffetti L.M."/>
            <person name="Degrave A."/>
            <person name="Dilmaghani A."/>
            <person name="Duret L."/>
            <person name="Fudal I."/>
            <person name="Goodwin S.B."/>
            <person name="Gout L."/>
            <person name="Glaser N."/>
            <person name="Linglin J."/>
            <person name="Kema G.H.J."/>
            <person name="Lapalu N."/>
            <person name="Lawrence C.B."/>
            <person name="May K."/>
            <person name="Meyer M."/>
            <person name="Ollivier B."/>
            <person name="Poulain J."/>
            <person name="Schoch C.L."/>
            <person name="Simon A."/>
            <person name="Spatafora J.W."/>
            <person name="Stachowiak A."/>
            <person name="Turgeon B.G."/>
            <person name="Tyler B.M."/>
            <person name="Vincent D."/>
            <person name="Weissenbach J."/>
            <person name="Amselem J."/>
            <person name="Quesneville H."/>
            <person name="Oliver R.P."/>
            <person name="Wincker P."/>
            <person name="Balesdent M.-H."/>
            <person name="Howlett B.J."/>
        </authorList>
    </citation>
    <scope>NUCLEOTIDE SEQUENCE [LARGE SCALE GENOMIC DNA]</scope>
    <source>
        <strain evidence="10">JN3 / isolate v23.1.3 / race Av1-4-5-6-7-8</strain>
    </source>
</reference>
<organism evidence="9 10">
    <name type="scientific">Leptosphaeria maculans (strain JN3 / isolate v23.1.3 / race Av1-4-5-6-7-8)</name>
    <name type="common">Blackleg fungus</name>
    <name type="synonym">Phoma lingam</name>
    <dbReference type="NCBI Taxonomy" id="985895"/>
    <lineage>
        <taxon>Eukaryota</taxon>
        <taxon>Fungi</taxon>
        <taxon>Dikarya</taxon>
        <taxon>Ascomycota</taxon>
        <taxon>Pezizomycotina</taxon>
        <taxon>Dothideomycetes</taxon>
        <taxon>Pleosporomycetidae</taxon>
        <taxon>Pleosporales</taxon>
        <taxon>Pleosporineae</taxon>
        <taxon>Leptosphaeriaceae</taxon>
        <taxon>Plenodomus</taxon>
        <taxon>Plenodomus lingam/Leptosphaeria maculans species complex</taxon>
    </lineage>
</organism>
<evidence type="ECO:0000256" key="1">
    <source>
        <dbReference type="ARBA" id="ARBA00004141"/>
    </source>
</evidence>
<evidence type="ECO:0000256" key="6">
    <source>
        <dbReference type="SAM" id="MobiDB-lite"/>
    </source>
</evidence>
<dbReference type="GO" id="GO:0016020">
    <property type="term" value="C:membrane"/>
    <property type="evidence" value="ECO:0007669"/>
    <property type="project" value="UniProtKB-SubCell"/>
</dbReference>
<dbReference type="STRING" id="985895.E5A6Q2"/>
<dbReference type="Proteomes" id="UP000002668">
    <property type="component" value="Genome"/>
</dbReference>
<evidence type="ECO:0000256" key="7">
    <source>
        <dbReference type="SAM" id="Phobius"/>
    </source>
</evidence>
<evidence type="ECO:0000256" key="4">
    <source>
        <dbReference type="ARBA" id="ARBA00023136"/>
    </source>
</evidence>
<gene>
    <name evidence="9" type="ORF">LEMA_P085360.1</name>
</gene>
<feature type="domain" description="Rhodopsin" evidence="8">
    <location>
        <begin position="28"/>
        <end position="278"/>
    </location>
</feature>
<dbReference type="InParanoid" id="E5A6Q2"/>
<dbReference type="EMBL" id="FP929135">
    <property type="protein sequence ID" value="CBX99297.1"/>
    <property type="molecule type" value="Genomic_DNA"/>
</dbReference>
<feature type="transmembrane region" description="Helical" evidence="7">
    <location>
        <begin position="215"/>
        <end position="233"/>
    </location>
</feature>
<evidence type="ECO:0000256" key="3">
    <source>
        <dbReference type="ARBA" id="ARBA00022989"/>
    </source>
</evidence>
<dbReference type="Pfam" id="PF20684">
    <property type="entry name" value="Fung_rhodopsin"/>
    <property type="match status" value="1"/>
</dbReference>
<feature type="transmembrane region" description="Helical" evidence="7">
    <location>
        <begin position="128"/>
        <end position="150"/>
    </location>
</feature>
<dbReference type="AlphaFoldDB" id="E5A6Q2"/>
<evidence type="ECO:0000259" key="8">
    <source>
        <dbReference type="Pfam" id="PF20684"/>
    </source>
</evidence>
<feature type="transmembrane region" description="Helical" evidence="7">
    <location>
        <begin position="44"/>
        <end position="68"/>
    </location>
</feature>
<evidence type="ECO:0000256" key="5">
    <source>
        <dbReference type="ARBA" id="ARBA00038359"/>
    </source>
</evidence>
<comment type="subcellular location">
    <subcellularLocation>
        <location evidence="1">Membrane</location>
        <topology evidence="1">Multi-pass membrane protein</topology>
    </subcellularLocation>
</comment>
<feature type="region of interest" description="Disordered" evidence="6">
    <location>
        <begin position="283"/>
        <end position="312"/>
    </location>
</feature>
<dbReference type="InterPro" id="IPR052337">
    <property type="entry name" value="SAT4-like"/>
</dbReference>
<feature type="transmembrane region" description="Helical" evidence="7">
    <location>
        <begin position="179"/>
        <end position="203"/>
    </location>
</feature>
<dbReference type="PANTHER" id="PTHR33048:SF31">
    <property type="entry name" value="INTEGRAL MEMBRANE PROTEIN"/>
    <property type="match status" value="1"/>
</dbReference>
<feature type="transmembrane region" description="Helical" evidence="7">
    <location>
        <begin position="88"/>
        <end position="116"/>
    </location>
</feature>
<dbReference type="eggNOG" id="ENOG502SHAY">
    <property type="taxonomic scope" value="Eukaryota"/>
</dbReference>
<feature type="transmembrane region" description="Helical" evidence="7">
    <location>
        <begin position="12"/>
        <end position="32"/>
    </location>
</feature>
<evidence type="ECO:0000256" key="2">
    <source>
        <dbReference type="ARBA" id="ARBA00022692"/>
    </source>
</evidence>
<proteinExistence type="inferred from homology"/>
<keyword evidence="10" id="KW-1185">Reference proteome</keyword>
<comment type="similarity">
    <text evidence="5">Belongs to the SAT4 family.</text>
</comment>
<name>E5A6Q2_LEPMJ</name>
<feature type="transmembrane region" description="Helical" evidence="7">
    <location>
        <begin position="245"/>
        <end position="270"/>
    </location>
</feature>
<dbReference type="PANTHER" id="PTHR33048">
    <property type="entry name" value="PTH11-LIKE INTEGRAL MEMBRANE PROTEIN (AFU_ORTHOLOGUE AFUA_5G11245)"/>
    <property type="match status" value="1"/>
</dbReference>
<dbReference type="HOGENOM" id="CLU_028200_3_4_1"/>
<keyword evidence="4 7" id="KW-0472">Membrane</keyword>
<accession>E5A6Q2</accession>
<protein>
    <recommendedName>
        <fullName evidence="8">Rhodopsin domain-containing protein</fullName>
    </recommendedName>
</protein>
<evidence type="ECO:0000313" key="10">
    <source>
        <dbReference type="Proteomes" id="UP000002668"/>
    </source>
</evidence>
<dbReference type="VEuPathDB" id="FungiDB:LEMA_P085360.1"/>
<sequence>MTLQADLGPNLTATVLITGSLAFITMGLRVYTRITKRNWGTEDWVMLFGCLPLLTLTIVTTIGSYYGIGAKDSTFALPGNKKYIETAYFSIQWFFLYEVFYCTSIIFIKLSIAFMLNRIAGNQRIFIYTNYGIMGLCGSVNLAAALYIIFQCNPVEAAWKAELVAEGGHCEPPVYLQNVYYFCSSVNIFTDWATALMPIAILWNVQMNRNTKITVAGILGLGIFTSVSGLVRMKYTVGLTSDHDYLYGLANILIWGYAEPALGMIVGNIATLRPLFHRMLHLGSESSGPRPSNDTPGSDNTPKHMHPYKPFDTEHELGTLDESVCCKGGDHVSTEILGAKGRQGSIYSESESQKQFLEKWEDRSPSRGAIVVSQHVEISRH</sequence>
<dbReference type="OrthoDB" id="3897607at2759"/>
<feature type="compositionally biased region" description="Polar residues" evidence="6">
    <location>
        <begin position="284"/>
        <end position="300"/>
    </location>
</feature>
<dbReference type="InterPro" id="IPR049326">
    <property type="entry name" value="Rhodopsin_dom_fungi"/>
</dbReference>
<keyword evidence="2 7" id="KW-0812">Transmembrane</keyword>